<reference evidence="1" key="1">
    <citation type="submission" date="2018-05" db="EMBL/GenBank/DDBJ databases">
        <authorList>
            <person name="Lanie J.A."/>
            <person name="Ng W.-L."/>
            <person name="Kazmierczak K.M."/>
            <person name="Andrzejewski T.M."/>
            <person name="Davidsen T.M."/>
            <person name="Wayne K.J."/>
            <person name="Tettelin H."/>
            <person name="Glass J.I."/>
            <person name="Rusch D."/>
            <person name="Podicherti R."/>
            <person name="Tsui H.-C.T."/>
            <person name="Winkler M.E."/>
        </authorList>
    </citation>
    <scope>NUCLEOTIDE SEQUENCE</scope>
</reference>
<dbReference type="GO" id="GO:0005829">
    <property type="term" value="C:cytosol"/>
    <property type="evidence" value="ECO:0007669"/>
    <property type="project" value="TreeGrafter"/>
</dbReference>
<proteinExistence type="predicted"/>
<sequence length="131" mass="14945">FIPAKKEYQSTDLQKKWDMIKNVRKVITGALEKKRAEKIIGSSLEAHIKVYVSDEIKKIIAKIHLDEIAITSSYELLSDEGADSGFVMDEIEGVRVEVEKVVGDKCNRCWKFTEALNNNQICNRCEKAIQQ</sequence>
<protein>
    <recommendedName>
        <fullName evidence="2">Zinc finger FPG/IleRS-type domain-containing protein</fullName>
    </recommendedName>
</protein>
<dbReference type="GO" id="GO:0004822">
    <property type="term" value="F:isoleucine-tRNA ligase activity"/>
    <property type="evidence" value="ECO:0007669"/>
    <property type="project" value="TreeGrafter"/>
</dbReference>
<evidence type="ECO:0000313" key="1">
    <source>
        <dbReference type="EMBL" id="SVA25318.1"/>
    </source>
</evidence>
<organism evidence="1">
    <name type="scientific">marine metagenome</name>
    <dbReference type="NCBI Taxonomy" id="408172"/>
    <lineage>
        <taxon>unclassified sequences</taxon>
        <taxon>metagenomes</taxon>
        <taxon>ecological metagenomes</taxon>
    </lineage>
</organism>
<dbReference type="InterPro" id="IPR009080">
    <property type="entry name" value="tRNAsynth_Ia_anticodon-bd"/>
</dbReference>
<evidence type="ECO:0008006" key="2">
    <source>
        <dbReference type="Google" id="ProtNLM"/>
    </source>
</evidence>
<dbReference type="PANTHER" id="PTHR42765:SF1">
    <property type="entry name" value="ISOLEUCINE--TRNA LIGASE, MITOCHONDRIAL"/>
    <property type="match status" value="1"/>
</dbReference>
<feature type="non-terminal residue" evidence="1">
    <location>
        <position position="1"/>
    </location>
</feature>
<gene>
    <name evidence="1" type="ORF">METZ01_LOCUS78172</name>
</gene>
<dbReference type="GO" id="GO:0006428">
    <property type="term" value="P:isoleucyl-tRNA aminoacylation"/>
    <property type="evidence" value="ECO:0007669"/>
    <property type="project" value="TreeGrafter"/>
</dbReference>
<accession>A0A381UCI0</accession>
<dbReference type="AlphaFoldDB" id="A0A381UCI0"/>
<dbReference type="GO" id="GO:0005524">
    <property type="term" value="F:ATP binding"/>
    <property type="evidence" value="ECO:0007669"/>
    <property type="project" value="InterPro"/>
</dbReference>
<dbReference type="Gene3D" id="1.10.730.20">
    <property type="match status" value="1"/>
</dbReference>
<name>A0A381UCI0_9ZZZZ</name>
<dbReference type="PANTHER" id="PTHR42765">
    <property type="entry name" value="SOLEUCYL-TRNA SYNTHETASE"/>
    <property type="match status" value="1"/>
</dbReference>
<dbReference type="EMBL" id="UINC01006076">
    <property type="protein sequence ID" value="SVA25318.1"/>
    <property type="molecule type" value="Genomic_DNA"/>
</dbReference>
<dbReference type="SUPFAM" id="SSF47323">
    <property type="entry name" value="Anticodon-binding domain of a subclass of class I aminoacyl-tRNA synthetases"/>
    <property type="match status" value="1"/>
</dbReference>
<dbReference type="InterPro" id="IPR050081">
    <property type="entry name" value="Ile-tRNA_ligase"/>
</dbReference>